<feature type="transmembrane region" description="Helical" evidence="2">
    <location>
        <begin position="92"/>
        <end position="113"/>
    </location>
</feature>
<name>A0A9Q8JIN3_9LACO</name>
<dbReference type="Proteomes" id="UP000320012">
    <property type="component" value="Unassembled WGS sequence"/>
</dbReference>
<dbReference type="RefSeq" id="WP_063084035.1">
    <property type="nucleotide sequence ID" value="NZ_CP041193.1"/>
</dbReference>
<evidence type="ECO:0000313" key="3">
    <source>
        <dbReference type="EMBL" id="TVV27978.1"/>
    </source>
</evidence>
<evidence type="ECO:0000313" key="4">
    <source>
        <dbReference type="Proteomes" id="UP000320012"/>
    </source>
</evidence>
<keyword evidence="1" id="KW-0175">Coiled coil</keyword>
<proteinExistence type="predicted"/>
<evidence type="ECO:0000256" key="1">
    <source>
        <dbReference type="SAM" id="Coils"/>
    </source>
</evidence>
<accession>A0A9Q8JIN3</accession>
<protein>
    <submittedName>
        <fullName evidence="3">Uncharacterized protein</fullName>
    </submittedName>
</protein>
<keyword evidence="2" id="KW-1133">Transmembrane helix</keyword>
<keyword evidence="2" id="KW-0472">Membrane</keyword>
<reference evidence="3 4" key="1">
    <citation type="submission" date="2019-07" db="EMBL/GenBank/DDBJ databases">
        <title>Genome sequence of Weissella cibaria GK1.</title>
        <authorList>
            <person name="Choi H.-J."/>
        </authorList>
    </citation>
    <scope>NUCLEOTIDE SEQUENCE [LARGE SCALE GENOMIC DNA]</scope>
    <source>
        <strain evidence="3 4">GK1</strain>
    </source>
</reference>
<keyword evidence="2" id="KW-0812">Transmembrane</keyword>
<organism evidence="3 4">
    <name type="scientific">Weissella cibaria</name>
    <dbReference type="NCBI Taxonomy" id="137591"/>
    <lineage>
        <taxon>Bacteria</taxon>
        <taxon>Bacillati</taxon>
        <taxon>Bacillota</taxon>
        <taxon>Bacilli</taxon>
        <taxon>Lactobacillales</taxon>
        <taxon>Lactobacillaceae</taxon>
        <taxon>Weissella</taxon>
    </lineage>
</organism>
<dbReference type="EMBL" id="VNHC01000002">
    <property type="protein sequence ID" value="TVV27978.1"/>
    <property type="molecule type" value="Genomic_DNA"/>
</dbReference>
<dbReference type="AlphaFoldDB" id="A0A9Q8JIN3"/>
<gene>
    <name evidence="3" type="ORF">FO435_08885</name>
</gene>
<comment type="caution">
    <text evidence="3">The sequence shown here is derived from an EMBL/GenBank/DDBJ whole genome shotgun (WGS) entry which is preliminary data.</text>
</comment>
<evidence type="ECO:0000256" key="2">
    <source>
        <dbReference type="SAM" id="Phobius"/>
    </source>
</evidence>
<sequence>MTDTKERYVTYEEFNDFKHHDFQEVKDDLKDLREDVTEMRADLRVMDTRLTNVEKTLETFATKDEMQLMLRDVVQSFQGDSRKSRQDARKEMYQALGLMTAVLGVLMGFLQYFN</sequence>
<feature type="coiled-coil region" evidence="1">
    <location>
        <begin position="22"/>
        <end position="49"/>
    </location>
</feature>